<dbReference type="AlphaFoldDB" id="A0A7X6S259"/>
<comment type="caution">
    <text evidence="5">The sequence shown here is derived from an EMBL/GenBank/DDBJ whole genome shotgun (WGS) entry which is preliminary data.</text>
</comment>
<organism evidence="5 6">
    <name type="scientific">Periweissella fabalis</name>
    <dbReference type="NCBI Taxonomy" id="1070421"/>
    <lineage>
        <taxon>Bacteria</taxon>
        <taxon>Bacillati</taxon>
        <taxon>Bacillota</taxon>
        <taxon>Bacilli</taxon>
        <taxon>Lactobacillales</taxon>
        <taxon>Lactobacillaceae</taxon>
        <taxon>Periweissella</taxon>
    </lineage>
</organism>
<evidence type="ECO:0000259" key="4">
    <source>
        <dbReference type="PROSITE" id="PS51186"/>
    </source>
</evidence>
<evidence type="ECO:0000313" key="6">
    <source>
        <dbReference type="Proteomes" id="UP000549765"/>
    </source>
</evidence>
<name>A0A7X6S259_9LACO</name>
<dbReference type="Gene3D" id="3.40.630.30">
    <property type="match status" value="1"/>
</dbReference>
<dbReference type="FunFam" id="3.40.630.30:FF:000064">
    <property type="entry name" value="GNAT family acetyltransferase"/>
    <property type="match status" value="1"/>
</dbReference>
<dbReference type="RefSeq" id="WP_168721488.1">
    <property type="nucleotide sequence ID" value="NZ_JAAXPN010000001.1"/>
</dbReference>
<sequence length="162" mass="18485">MSKLHVRLATVEDTPLILQFIKELAEYEELLSEVTATEEILKKTLFEDHKAEVIIGEVDAQPVAFALFFSNFSTFVGKPGLYLEDLYVKPEFRGAGFGKQLLAYLANLAVSRDYGRFEWWCLDWNTSSIEFYKRMGAKPMDGWTVYRVDGDALTELAAKNIL</sequence>
<keyword evidence="6" id="KW-1185">Reference proteome</keyword>
<proteinExistence type="inferred from homology"/>
<dbReference type="InterPro" id="IPR000182">
    <property type="entry name" value="GNAT_dom"/>
</dbReference>
<dbReference type="CDD" id="cd04301">
    <property type="entry name" value="NAT_SF"/>
    <property type="match status" value="1"/>
</dbReference>
<accession>A0A7X6S259</accession>
<protein>
    <submittedName>
        <fullName evidence="5">GNAT family N-acetyltransferase</fullName>
    </submittedName>
</protein>
<evidence type="ECO:0000256" key="2">
    <source>
        <dbReference type="ARBA" id="ARBA00022679"/>
    </source>
</evidence>
<evidence type="ECO:0000256" key="3">
    <source>
        <dbReference type="ARBA" id="ARBA00023315"/>
    </source>
</evidence>
<dbReference type="InterPro" id="IPR051016">
    <property type="entry name" value="Diverse_Substrate_AcTransf"/>
</dbReference>
<dbReference type="InterPro" id="IPR016181">
    <property type="entry name" value="Acyl_CoA_acyltransferase"/>
</dbReference>
<keyword evidence="2 5" id="KW-0808">Transferase</keyword>
<dbReference type="Proteomes" id="UP000549765">
    <property type="component" value="Unassembled WGS sequence"/>
</dbReference>
<dbReference type="GO" id="GO:0008080">
    <property type="term" value="F:N-acetyltransferase activity"/>
    <property type="evidence" value="ECO:0007669"/>
    <property type="project" value="TreeGrafter"/>
</dbReference>
<keyword evidence="3" id="KW-0012">Acyltransferase</keyword>
<gene>
    <name evidence="5" type="ORF">HF964_02625</name>
</gene>
<feature type="domain" description="N-acetyltransferase" evidence="4">
    <location>
        <begin position="4"/>
        <end position="159"/>
    </location>
</feature>
<reference evidence="5 6" key="1">
    <citation type="submission" date="2020-04" db="EMBL/GenBank/DDBJ databases">
        <title>MicrobeNet Type strains.</title>
        <authorList>
            <person name="Nicholson A.C."/>
        </authorList>
    </citation>
    <scope>NUCLEOTIDE SEQUENCE [LARGE SCALE GENOMIC DNA]</scope>
    <source>
        <strain evidence="5 6">CCUG 61472</strain>
    </source>
</reference>
<dbReference type="PROSITE" id="PS51186">
    <property type="entry name" value="GNAT"/>
    <property type="match status" value="1"/>
</dbReference>
<dbReference type="PANTHER" id="PTHR10545">
    <property type="entry name" value="DIAMINE N-ACETYLTRANSFERASE"/>
    <property type="match status" value="1"/>
</dbReference>
<dbReference type="Pfam" id="PF00583">
    <property type="entry name" value="Acetyltransf_1"/>
    <property type="match status" value="1"/>
</dbReference>
<dbReference type="EMBL" id="JAAXPN010000001">
    <property type="protein sequence ID" value="NKZ23704.1"/>
    <property type="molecule type" value="Genomic_DNA"/>
</dbReference>
<comment type="similarity">
    <text evidence="1">Belongs to the acetyltransferase family.</text>
</comment>
<evidence type="ECO:0000256" key="1">
    <source>
        <dbReference type="ARBA" id="ARBA00008694"/>
    </source>
</evidence>
<dbReference type="SUPFAM" id="SSF55729">
    <property type="entry name" value="Acyl-CoA N-acyltransferases (Nat)"/>
    <property type="match status" value="1"/>
</dbReference>
<dbReference type="PANTHER" id="PTHR10545:SF29">
    <property type="entry name" value="GH14572P-RELATED"/>
    <property type="match status" value="1"/>
</dbReference>
<evidence type="ECO:0000313" key="5">
    <source>
        <dbReference type="EMBL" id="NKZ23704.1"/>
    </source>
</evidence>